<dbReference type="InterPro" id="IPR011047">
    <property type="entry name" value="Quinoprotein_ADH-like_sf"/>
</dbReference>
<gene>
    <name evidence="3" type="ORF">AMON00008_LOCUS35382</name>
</gene>
<feature type="domain" description="Pyrrolo-quinoline quinone repeat" evidence="2">
    <location>
        <begin position="776"/>
        <end position="891"/>
    </location>
</feature>
<accession>A0A7S4RH45</accession>
<dbReference type="Gene3D" id="2.40.10.480">
    <property type="match status" value="1"/>
</dbReference>
<dbReference type="Pfam" id="PF13360">
    <property type="entry name" value="PQQ_2"/>
    <property type="match status" value="3"/>
</dbReference>
<feature type="domain" description="Pyrrolo-quinoline quinone repeat" evidence="2">
    <location>
        <begin position="62"/>
        <end position="120"/>
    </location>
</feature>
<sequence>MAAMEPVFGCALGDMNCSGYSPYAGIPLSSPYGSVVLESGSEMTPLLGADRCIYFVATGRFVINKVDEEGLYRWRVTSNEERSVFGGMPALYDNTLFAYTGGGWAIAFNADTGKEKWSRKYADGGSCLDYSAVAAHKGSVIFPGKDDPGDESLGFHRALFCLDAKTGKEKWKIKVKLGMSGVVPVIVDDLVVFQTINGEVACHSLADGSNKWTSPPCGQVSSGGAIYCKQTGLVYSTGNLRGKKEWNKPRGGRGALRAFDLKTGEKKWQMEMPLECNALPAVAPVGPDKRLLVIFGIGANPGTWKDPVGDYFPAAVIACDAKTGETVWASPTVEHKGMGLGGTEDSARFRNQQGIGWSPPAVSSSGEVYIGWHSCRCFSFEAATGEYKGQLGAKSCFHARPVIGPDLLVLTSLTDTYIFRNRAIKGDVVRELELPLSETGYEHFWPHKMYNRVHTEFCELPATADLSKPAWVGGDIEKHFARQPNADFYHKTPVVDSQRNIYLATNSSRMLVLRPDGTIRATMHLGPMLGNICLYDRYLFACNGAGYFMKVDIETLETVACVKYVDYVSSDSWNPIVAVKQQLLLTVGTPNFIIHPPVGGNFMVYGLHLDGSTAWFRYVDYMIYNFLPSVYEDEDKFVFSDNAGGLYCWRISDGTTIWEDLTIPENFGSFTTGHCCSCPNGVIYNAYNLKPPVSAVWNKGAGAGGVIRANVLETGERKWLRHFDCECHVAPVCVPKGDGYLVVACQGSQGGFAPPPDGSMLPDDSHAWPSGDAWEAWIVAFDAETGDEVWRFALPVWRRYEARGSYSGDIFLPDCFGSPTATADGKVYTIHWSGIMYCLESATGEVLSQVDVMSSSQAAPVVYPGTILAPTAYNVRAFRDESLELAWLEKARAKGDPRADPRLWPSREQVLTQADKDATDIMLHVRPEVIVFPKTKCIPIAPPDKNYSKETWDAKTLRLMAKNQPEEAKPAAPAAPQAAKKEAAKPGDGEPPLWVVVGGEKTGGINVRKDQGLKSAELGRLSHGAKVKELGLKGERLHYEKVSGDGPDFGWVSLSFKGTELIRRV</sequence>
<dbReference type="SUPFAM" id="SSF50998">
    <property type="entry name" value="Quinoprotein alcohol dehydrogenase-like"/>
    <property type="match status" value="2"/>
</dbReference>
<dbReference type="InterPro" id="IPR015943">
    <property type="entry name" value="WD40/YVTN_repeat-like_dom_sf"/>
</dbReference>
<organism evidence="3">
    <name type="scientific">Alexandrium monilatum</name>
    <dbReference type="NCBI Taxonomy" id="311494"/>
    <lineage>
        <taxon>Eukaryota</taxon>
        <taxon>Sar</taxon>
        <taxon>Alveolata</taxon>
        <taxon>Dinophyceae</taxon>
        <taxon>Gonyaulacales</taxon>
        <taxon>Pyrocystaceae</taxon>
        <taxon>Alexandrium</taxon>
    </lineage>
</organism>
<feature type="domain" description="Pyrrolo-quinoline quinone repeat" evidence="2">
    <location>
        <begin position="161"/>
        <end position="429"/>
    </location>
</feature>
<evidence type="ECO:0000313" key="3">
    <source>
        <dbReference type="EMBL" id="CAE4614340.1"/>
    </source>
</evidence>
<proteinExistence type="predicted"/>
<dbReference type="InterPro" id="IPR018391">
    <property type="entry name" value="PQQ_b-propeller_rpt"/>
</dbReference>
<name>A0A7S4RH45_9DINO</name>
<dbReference type="EMBL" id="HBNR01050575">
    <property type="protein sequence ID" value="CAE4614340.1"/>
    <property type="molecule type" value="Transcribed_RNA"/>
</dbReference>
<dbReference type="PANTHER" id="PTHR34512:SF30">
    <property type="entry name" value="OUTER MEMBRANE PROTEIN ASSEMBLY FACTOR BAMB"/>
    <property type="match status" value="1"/>
</dbReference>
<feature type="compositionally biased region" description="Basic and acidic residues" evidence="1">
    <location>
        <begin position="979"/>
        <end position="988"/>
    </location>
</feature>
<evidence type="ECO:0000256" key="1">
    <source>
        <dbReference type="SAM" id="MobiDB-lite"/>
    </source>
</evidence>
<dbReference type="AlphaFoldDB" id="A0A7S4RH45"/>
<protein>
    <recommendedName>
        <fullName evidence="2">Pyrrolo-quinoline quinone repeat domain-containing protein</fullName>
    </recommendedName>
</protein>
<dbReference type="Gene3D" id="2.130.10.10">
    <property type="entry name" value="YVTN repeat-like/Quinoprotein amine dehydrogenase"/>
    <property type="match status" value="3"/>
</dbReference>
<dbReference type="PANTHER" id="PTHR34512">
    <property type="entry name" value="CELL SURFACE PROTEIN"/>
    <property type="match status" value="1"/>
</dbReference>
<evidence type="ECO:0000259" key="2">
    <source>
        <dbReference type="Pfam" id="PF13360"/>
    </source>
</evidence>
<dbReference type="InterPro" id="IPR002372">
    <property type="entry name" value="PQQ_rpt_dom"/>
</dbReference>
<feature type="region of interest" description="Disordered" evidence="1">
    <location>
        <begin position="963"/>
        <end position="991"/>
    </location>
</feature>
<dbReference type="SMART" id="SM00564">
    <property type="entry name" value="PQQ"/>
    <property type="match status" value="8"/>
</dbReference>
<reference evidence="3" key="1">
    <citation type="submission" date="2021-01" db="EMBL/GenBank/DDBJ databases">
        <authorList>
            <person name="Corre E."/>
            <person name="Pelletier E."/>
            <person name="Niang G."/>
            <person name="Scheremetjew M."/>
            <person name="Finn R."/>
            <person name="Kale V."/>
            <person name="Holt S."/>
            <person name="Cochrane G."/>
            <person name="Meng A."/>
            <person name="Brown T."/>
            <person name="Cohen L."/>
        </authorList>
    </citation>
    <scope>NUCLEOTIDE SEQUENCE</scope>
    <source>
        <strain evidence="3">CCMP3105</strain>
    </source>
</reference>